<comment type="caution">
    <text evidence="2">The sequence shown here is derived from an EMBL/GenBank/DDBJ whole genome shotgun (WGS) entry which is preliminary data.</text>
</comment>
<accession>A0AAN9VQT0</accession>
<sequence>MLTVFNLLSPPPRAGAAGQLGAHGPVFLLEPPPVLSFSNNTGSQVSCSAHGSPPPDVSWLHADGSLVTAVPGFRQTLGNGTLYFPPFRAEDYREDVHSAVYRCRASNAGGVVLSREVRVRAVVHQPYEVQVYRAHVLLGNTAVLRCNIPAFVKDYVTITSWFRDDTIILPGRDDASKFEIFQL</sequence>
<dbReference type="Proteomes" id="UP001378592">
    <property type="component" value="Unassembled WGS sequence"/>
</dbReference>
<organism evidence="2 3">
    <name type="scientific">Gryllus longicercus</name>
    <dbReference type="NCBI Taxonomy" id="2509291"/>
    <lineage>
        <taxon>Eukaryota</taxon>
        <taxon>Metazoa</taxon>
        <taxon>Ecdysozoa</taxon>
        <taxon>Arthropoda</taxon>
        <taxon>Hexapoda</taxon>
        <taxon>Insecta</taxon>
        <taxon>Pterygota</taxon>
        <taxon>Neoptera</taxon>
        <taxon>Polyneoptera</taxon>
        <taxon>Orthoptera</taxon>
        <taxon>Ensifera</taxon>
        <taxon>Gryllidea</taxon>
        <taxon>Grylloidea</taxon>
        <taxon>Gryllidae</taxon>
        <taxon>Gryllinae</taxon>
        <taxon>Gryllus</taxon>
    </lineage>
</organism>
<dbReference type="Gene3D" id="2.60.40.10">
    <property type="entry name" value="Immunoglobulins"/>
    <property type="match status" value="2"/>
</dbReference>
<name>A0AAN9VQT0_9ORTH</name>
<proteinExistence type="predicted"/>
<keyword evidence="3" id="KW-1185">Reference proteome</keyword>
<feature type="domain" description="Ig-like" evidence="1">
    <location>
        <begin position="25"/>
        <end position="118"/>
    </location>
</feature>
<dbReference type="EMBL" id="JAZDUA010000316">
    <property type="protein sequence ID" value="KAK7794848.1"/>
    <property type="molecule type" value="Genomic_DNA"/>
</dbReference>
<dbReference type="Pfam" id="PF13927">
    <property type="entry name" value="Ig_3"/>
    <property type="match status" value="1"/>
</dbReference>
<evidence type="ECO:0000313" key="3">
    <source>
        <dbReference type="Proteomes" id="UP001378592"/>
    </source>
</evidence>
<evidence type="ECO:0000313" key="2">
    <source>
        <dbReference type="EMBL" id="KAK7794848.1"/>
    </source>
</evidence>
<dbReference type="InterPro" id="IPR036179">
    <property type="entry name" value="Ig-like_dom_sf"/>
</dbReference>
<reference evidence="2 3" key="1">
    <citation type="submission" date="2024-03" db="EMBL/GenBank/DDBJ databases">
        <title>The genome assembly and annotation of the cricket Gryllus longicercus Weissman &amp; Gray.</title>
        <authorList>
            <person name="Szrajer S."/>
            <person name="Gray D."/>
            <person name="Ylla G."/>
        </authorList>
    </citation>
    <scope>NUCLEOTIDE SEQUENCE [LARGE SCALE GENOMIC DNA]</scope>
    <source>
        <strain evidence="2">DAG 2021-001</strain>
        <tissue evidence="2">Whole body minus gut</tissue>
    </source>
</reference>
<dbReference type="SUPFAM" id="SSF48726">
    <property type="entry name" value="Immunoglobulin"/>
    <property type="match status" value="2"/>
</dbReference>
<dbReference type="InterPro" id="IPR013783">
    <property type="entry name" value="Ig-like_fold"/>
</dbReference>
<protein>
    <recommendedName>
        <fullName evidence="1">Ig-like domain-containing protein</fullName>
    </recommendedName>
</protein>
<dbReference type="AlphaFoldDB" id="A0AAN9VQT0"/>
<gene>
    <name evidence="2" type="ORF">R5R35_002145</name>
</gene>
<dbReference type="PROSITE" id="PS50835">
    <property type="entry name" value="IG_LIKE"/>
    <property type="match status" value="1"/>
</dbReference>
<evidence type="ECO:0000259" key="1">
    <source>
        <dbReference type="PROSITE" id="PS50835"/>
    </source>
</evidence>
<dbReference type="InterPro" id="IPR007110">
    <property type="entry name" value="Ig-like_dom"/>
</dbReference>